<sequence>MYDVEANQYGKSDYSPFDNTMAFSDVSIRAGFIRKSKLHFKQKFLGKSEPVKTYAVEHQGLFYGALAVTVVTMIAMACCESVRRTFPTNMIFLSLFVSMDLLHFVKAIFLVPSQGRGSCHYHLCLPNKVRLHYDGGNSFCGVDYTHLLWILDDLLSQQSAFDCLCVYWSFDIRRVPCV</sequence>
<reference evidence="2" key="2">
    <citation type="journal article" date="2023" name="Science">
        <title>Genomic signatures of disease resistance in endangered staghorn corals.</title>
        <authorList>
            <person name="Vollmer S.V."/>
            <person name="Selwyn J.D."/>
            <person name="Despard B.A."/>
            <person name="Roesel C.L."/>
        </authorList>
    </citation>
    <scope>NUCLEOTIDE SEQUENCE</scope>
    <source>
        <strain evidence="2">K2</strain>
    </source>
</reference>
<organism evidence="2 3">
    <name type="scientific">Acropora cervicornis</name>
    <name type="common">Staghorn coral</name>
    <dbReference type="NCBI Taxonomy" id="6130"/>
    <lineage>
        <taxon>Eukaryota</taxon>
        <taxon>Metazoa</taxon>
        <taxon>Cnidaria</taxon>
        <taxon>Anthozoa</taxon>
        <taxon>Hexacorallia</taxon>
        <taxon>Scleractinia</taxon>
        <taxon>Astrocoeniina</taxon>
        <taxon>Acroporidae</taxon>
        <taxon>Acropora</taxon>
    </lineage>
</organism>
<keyword evidence="1" id="KW-0812">Transmembrane</keyword>
<evidence type="ECO:0000256" key="1">
    <source>
        <dbReference type="SAM" id="Phobius"/>
    </source>
</evidence>
<dbReference type="AlphaFoldDB" id="A0AAD9VDJ1"/>
<keyword evidence="3" id="KW-1185">Reference proteome</keyword>
<reference evidence="2" key="1">
    <citation type="journal article" date="2023" name="G3 (Bethesda)">
        <title>Whole genome assembly and annotation of the endangered Caribbean coral Acropora cervicornis.</title>
        <authorList>
            <person name="Selwyn J.D."/>
            <person name="Vollmer S.V."/>
        </authorList>
    </citation>
    <scope>NUCLEOTIDE SEQUENCE</scope>
    <source>
        <strain evidence="2">K2</strain>
    </source>
</reference>
<feature type="transmembrane region" description="Helical" evidence="1">
    <location>
        <begin position="60"/>
        <end position="79"/>
    </location>
</feature>
<proteinExistence type="predicted"/>
<keyword evidence="1" id="KW-0472">Membrane</keyword>
<keyword evidence="1" id="KW-1133">Transmembrane helix</keyword>
<comment type="caution">
    <text evidence="2">The sequence shown here is derived from an EMBL/GenBank/DDBJ whole genome shotgun (WGS) entry which is preliminary data.</text>
</comment>
<dbReference type="Proteomes" id="UP001249851">
    <property type="component" value="Unassembled WGS sequence"/>
</dbReference>
<dbReference type="EMBL" id="JARQWQ010000008">
    <property type="protein sequence ID" value="KAK2570409.1"/>
    <property type="molecule type" value="Genomic_DNA"/>
</dbReference>
<protein>
    <submittedName>
        <fullName evidence="2">Uncharacterized protein</fullName>
    </submittedName>
</protein>
<evidence type="ECO:0000313" key="2">
    <source>
        <dbReference type="EMBL" id="KAK2570409.1"/>
    </source>
</evidence>
<name>A0AAD9VDJ1_ACRCE</name>
<feature type="transmembrane region" description="Helical" evidence="1">
    <location>
        <begin position="91"/>
        <end position="111"/>
    </location>
</feature>
<evidence type="ECO:0000313" key="3">
    <source>
        <dbReference type="Proteomes" id="UP001249851"/>
    </source>
</evidence>
<accession>A0AAD9VDJ1</accession>
<gene>
    <name evidence="2" type="ORF">P5673_005217</name>
</gene>